<feature type="transmembrane region" description="Helical" evidence="5">
    <location>
        <begin position="253"/>
        <end position="272"/>
    </location>
</feature>
<feature type="transmembrane region" description="Helical" evidence="5">
    <location>
        <begin position="12"/>
        <end position="34"/>
    </location>
</feature>
<feature type="domain" description="O-antigen ligase-related" evidence="6">
    <location>
        <begin position="330"/>
        <end position="441"/>
    </location>
</feature>
<keyword evidence="2 5" id="KW-0812">Transmembrane</keyword>
<organism evidence="7 8">
    <name type="scientific">Heliomicrobium gestii</name>
    <name type="common">Heliobacterium gestii</name>
    <dbReference type="NCBI Taxonomy" id="2699"/>
    <lineage>
        <taxon>Bacteria</taxon>
        <taxon>Bacillati</taxon>
        <taxon>Bacillota</taxon>
        <taxon>Clostridia</taxon>
        <taxon>Eubacteriales</taxon>
        <taxon>Heliobacteriaceae</taxon>
        <taxon>Heliomicrobium</taxon>
    </lineage>
</organism>
<feature type="transmembrane region" description="Helical" evidence="5">
    <location>
        <begin position="208"/>
        <end position="225"/>
    </location>
</feature>
<dbReference type="InterPro" id="IPR007016">
    <property type="entry name" value="O-antigen_ligase-rel_domated"/>
</dbReference>
<dbReference type="AlphaFoldDB" id="A0A845LJT4"/>
<evidence type="ECO:0000256" key="3">
    <source>
        <dbReference type="ARBA" id="ARBA00022989"/>
    </source>
</evidence>
<dbReference type="Proteomes" id="UP000471031">
    <property type="component" value="Unassembled WGS sequence"/>
</dbReference>
<feature type="transmembrane region" description="Helical" evidence="5">
    <location>
        <begin position="79"/>
        <end position="98"/>
    </location>
</feature>
<accession>A0A845LJT4</accession>
<evidence type="ECO:0000313" key="7">
    <source>
        <dbReference type="EMBL" id="MZP43126.1"/>
    </source>
</evidence>
<protein>
    <submittedName>
        <fullName evidence="7">Tetratricopeptide repeat protein</fullName>
    </submittedName>
</protein>
<gene>
    <name evidence="7" type="ORF">GTO89_08765</name>
</gene>
<comment type="subcellular location">
    <subcellularLocation>
        <location evidence="1">Membrane</location>
        <topology evidence="1">Multi-pass membrane protein</topology>
    </subcellularLocation>
</comment>
<feature type="transmembrane region" description="Helical" evidence="5">
    <location>
        <begin position="284"/>
        <end position="308"/>
    </location>
</feature>
<dbReference type="Pfam" id="PF04932">
    <property type="entry name" value="Wzy_C"/>
    <property type="match status" value="1"/>
</dbReference>
<dbReference type="SUPFAM" id="SSF48452">
    <property type="entry name" value="TPR-like"/>
    <property type="match status" value="1"/>
</dbReference>
<proteinExistence type="predicted"/>
<feature type="transmembrane region" description="Helical" evidence="5">
    <location>
        <begin position="540"/>
        <end position="563"/>
    </location>
</feature>
<dbReference type="Pfam" id="PF07721">
    <property type="entry name" value="TPR_4"/>
    <property type="match status" value="1"/>
</dbReference>
<evidence type="ECO:0000256" key="5">
    <source>
        <dbReference type="SAM" id="Phobius"/>
    </source>
</evidence>
<dbReference type="GO" id="GO:0042802">
    <property type="term" value="F:identical protein binding"/>
    <property type="evidence" value="ECO:0007669"/>
    <property type="project" value="InterPro"/>
</dbReference>
<name>A0A845LJT4_HELGE</name>
<dbReference type="PANTHER" id="PTHR37422:SF23">
    <property type="entry name" value="TEICHURONIC ACID BIOSYNTHESIS PROTEIN TUAE"/>
    <property type="match status" value="1"/>
</dbReference>
<sequence>MKVDEKSVKVSANYFAICVVLLVGIAPFFRGLFFETEMEIHLLGTSVLMLCAVVLMFFSGKSLPDSSKRAVNQIWRSPYFIALGFLMLCYGLTFYAAINPRMALFTWLRQVDYLVVFIFAFIATLFMYEAKKRQVGNYLLWFLLAITIMGTAVSAIAIAAAQGFVTLNGAIMDSRLCSTLQYPNTLAAFLTVPFLTGIHITSSLRNRYVTAVSAGMTFLILLAVLGTQSRGAWMLIPLFIFFYWLGQKEKKTNLACLVLLFTVAIAVSSGTVGPEAQQGKQNGMALAITLAITAGVGAVWLVGLPHLINWEQAGIAVRDSSVGSEQKPKKRWNSNIVAIGGIAVLLLVIFGAYMLFSGSENPVLQRIASINTGDNNFRERLVFYSDAWRMGLERPLLGWGGGGWKAGYRAFQSFLYNTTEVHNHFLQVWVETGILGFLSFVSVFLMIPFGLYSLLKIDSGKNELHASSIWTIGISALALALHSAFDFNLSLSAVSLLLWALIGVYGACELIAGTGVSSVFNREINQTTSRANKTRRSGAVSFALLNGALFLLMLPLVIFPFLFRGAESEIGAYQSALNQKDFQGALNHLQQTMESDRWKSDYPIATAQLLVTNYERAADEKMKARMLEESERLARKSVELDAYNTGAHMLLAQVLIARGNYDEALAEAELGKSRSPWLVTAYMDAAKVNSDVAIRQRLALSQGQGQPNWKVQSEQALNRVLEIATEASSKKETLPAALKSLWRHPPDLTLTPELAFMAGKAALLLGDPVKAEQMLASATEQRDDVTKTLVELWRGAAMKKRGDNKGNEIIEAARVTSVMASNEYSVMKQLGL</sequence>
<feature type="transmembrane region" description="Helical" evidence="5">
    <location>
        <begin position="336"/>
        <end position="356"/>
    </location>
</feature>
<dbReference type="EMBL" id="WXEX01000006">
    <property type="protein sequence ID" value="MZP43126.1"/>
    <property type="molecule type" value="Genomic_DNA"/>
</dbReference>
<feature type="transmembrane region" description="Helical" evidence="5">
    <location>
        <begin position="140"/>
        <end position="161"/>
    </location>
</feature>
<feature type="transmembrane region" description="Helical" evidence="5">
    <location>
        <begin position="467"/>
        <end position="485"/>
    </location>
</feature>
<comment type="caution">
    <text evidence="7">The sequence shown here is derived from an EMBL/GenBank/DDBJ whole genome shotgun (WGS) entry which is preliminary data.</text>
</comment>
<evidence type="ECO:0000259" key="6">
    <source>
        <dbReference type="Pfam" id="PF04932"/>
    </source>
</evidence>
<reference evidence="7 8" key="1">
    <citation type="submission" date="2020-01" db="EMBL/GenBank/DDBJ databases">
        <title>Whole genome sequence of Heliobacterium gestii DSM 11169.</title>
        <authorList>
            <person name="Kyndt J.A."/>
            <person name="Meyer T.E."/>
        </authorList>
    </citation>
    <scope>NUCLEOTIDE SEQUENCE [LARGE SCALE GENOMIC DNA]</scope>
    <source>
        <strain evidence="7 8">DSM 11169</strain>
    </source>
</reference>
<dbReference type="RefSeq" id="WP_161261693.1">
    <property type="nucleotide sequence ID" value="NZ_JAFBDC010000005.1"/>
</dbReference>
<dbReference type="PANTHER" id="PTHR37422">
    <property type="entry name" value="TEICHURONIC ACID BIOSYNTHESIS PROTEIN TUAE"/>
    <property type="match status" value="1"/>
</dbReference>
<evidence type="ECO:0000256" key="2">
    <source>
        <dbReference type="ARBA" id="ARBA00022692"/>
    </source>
</evidence>
<feature type="transmembrane region" description="Helical" evidence="5">
    <location>
        <begin position="497"/>
        <end position="520"/>
    </location>
</feature>
<feature type="transmembrane region" description="Helical" evidence="5">
    <location>
        <begin position="181"/>
        <end position="201"/>
    </location>
</feature>
<dbReference type="OrthoDB" id="1808577at2"/>
<dbReference type="Gene3D" id="1.25.40.10">
    <property type="entry name" value="Tetratricopeptide repeat domain"/>
    <property type="match status" value="1"/>
</dbReference>
<evidence type="ECO:0000256" key="4">
    <source>
        <dbReference type="ARBA" id="ARBA00023136"/>
    </source>
</evidence>
<dbReference type="GO" id="GO:0016020">
    <property type="term" value="C:membrane"/>
    <property type="evidence" value="ECO:0007669"/>
    <property type="project" value="UniProtKB-SubCell"/>
</dbReference>
<feature type="transmembrane region" description="Helical" evidence="5">
    <location>
        <begin position="40"/>
        <end position="58"/>
    </location>
</feature>
<feature type="transmembrane region" description="Helical" evidence="5">
    <location>
        <begin position="231"/>
        <end position="246"/>
    </location>
</feature>
<feature type="transmembrane region" description="Helical" evidence="5">
    <location>
        <begin position="110"/>
        <end position="128"/>
    </location>
</feature>
<dbReference type="InterPro" id="IPR051533">
    <property type="entry name" value="WaaL-like"/>
</dbReference>
<feature type="transmembrane region" description="Helical" evidence="5">
    <location>
        <begin position="434"/>
        <end position="455"/>
    </location>
</feature>
<evidence type="ECO:0000256" key="1">
    <source>
        <dbReference type="ARBA" id="ARBA00004141"/>
    </source>
</evidence>
<dbReference type="InterPro" id="IPR011717">
    <property type="entry name" value="TPR-4"/>
</dbReference>
<dbReference type="InterPro" id="IPR011990">
    <property type="entry name" value="TPR-like_helical_dom_sf"/>
</dbReference>
<evidence type="ECO:0000313" key="8">
    <source>
        <dbReference type="Proteomes" id="UP000471031"/>
    </source>
</evidence>
<keyword evidence="4 5" id="KW-0472">Membrane</keyword>
<keyword evidence="8" id="KW-1185">Reference proteome</keyword>
<keyword evidence="3 5" id="KW-1133">Transmembrane helix</keyword>